<organism evidence="3 4">
    <name type="scientific">Actinomadura logoneensis</name>
    <dbReference type="NCBI Taxonomy" id="2293572"/>
    <lineage>
        <taxon>Bacteria</taxon>
        <taxon>Bacillati</taxon>
        <taxon>Actinomycetota</taxon>
        <taxon>Actinomycetes</taxon>
        <taxon>Streptosporangiales</taxon>
        <taxon>Thermomonosporaceae</taxon>
        <taxon>Actinomadura</taxon>
    </lineage>
</organism>
<name>A0A372JLD5_9ACTN</name>
<gene>
    <name evidence="3" type="primary">grpE</name>
    <name evidence="3" type="ORF">DZF91_15545</name>
</gene>
<dbReference type="AlphaFoldDB" id="A0A372JLD5"/>
<evidence type="ECO:0000256" key="1">
    <source>
        <dbReference type="ARBA" id="ARBA00023186"/>
    </source>
</evidence>
<dbReference type="EMBL" id="QURH01000261">
    <property type="protein sequence ID" value="RFU40739.1"/>
    <property type="molecule type" value="Genomic_DNA"/>
</dbReference>
<dbReference type="InterPro" id="IPR009012">
    <property type="entry name" value="GrpE_head"/>
</dbReference>
<sequence length="170" mass="18901">MRDALRDLVGRLDREADRAAHRESVIDRLHEENQRLRRGEIEAMLEPVRAALYKVHDTLRQAAASPPEPERAARLLGDCANEVADALARTGTVRFEVEPGDPYDASRHRPVEAVPADDPDRAGTVLAVLSDGFENGGRVVRKAGVRVAKSVKSDARRRTERDDGHRRSAR</sequence>
<dbReference type="GO" id="GO:0051087">
    <property type="term" value="F:protein-folding chaperone binding"/>
    <property type="evidence" value="ECO:0007669"/>
    <property type="project" value="InterPro"/>
</dbReference>
<comment type="caution">
    <text evidence="3">The sequence shown here is derived from an EMBL/GenBank/DDBJ whole genome shotgun (WGS) entry which is preliminary data.</text>
</comment>
<evidence type="ECO:0000313" key="4">
    <source>
        <dbReference type="Proteomes" id="UP000261811"/>
    </source>
</evidence>
<evidence type="ECO:0000313" key="3">
    <source>
        <dbReference type="EMBL" id="RFU40739.1"/>
    </source>
</evidence>
<dbReference type="SUPFAM" id="SSF51064">
    <property type="entry name" value="Head domain of nucleotide exchange factor GrpE"/>
    <property type="match status" value="1"/>
</dbReference>
<dbReference type="GO" id="GO:0006457">
    <property type="term" value="P:protein folding"/>
    <property type="evidence" value="ECO:0007669"/>
    <property type="project" value="InterPro"/>
</dbReference>
<keyword evidence="1" id="KW-0143">Chaperone</keyword>
<dbReference type="InterPro" id="IPR000740">
    <property type="entry name" value="GrpE"/>
</dbReference>
<feature type="compositionally biased region" description="Basic and acidic residues" evidence="2">
    <location>
        <begin position="151"/>
        <end position="170"/>
    </location>
</feature>
<feature type="region of interest" description="Disordered" evidence="2">
    <location>
        <begin position="95"/>
        <end position="119"/>
    </location>
</feature>
<proteinExistence type="predicted"/>
<keyword evidence="4" id="KW-1185">Reference proteome</keyword>
<dbReference type="Gene3D" id="2.30.22.10">
    <property type="entry name" value="Head domain of nucleotide exchange factor GrpE"/>
    <property type="match status" value="1"/>
</dbReference>
<feature type="region of interest" description="Disordered" evidence="2">
    <location>
        <begin position="147"/>
        <end position="170"/>
    </location>
</feature>
<reference evidence="3 4" key="1">
    <citation type="submission" date="2018-08" db="EMBL/GenBank/DDBJ databases">
        <title>Actinomadura jelena sp. nov., a novel Actinomycete isolated from soil in Chad.</title>
        <authorList>
            <person name="Shi L."/>
        </authorList>
    </citation>
    <scope>NUCLEOTIDE SEQUENCE [LARGE SCALE GENOMIC DNA]</scope>
    <source>
        <strain evidence="3 4">NEAU-G17</strain>
    </source>
</reference>
<dbReference type="Proteomes" id="UP000261811">
    <property type="component" value="Unassembled WGS sequence"/>
</dbReference>
<dbReference type="OrthoDB" id="3207947at2"/>
<evidence type="ECO:0000256" key="2">
    <source>
        <dbReference type="SAM" id="MobiDB-lite"/>
    </source>
</evidence>
<dbReference type="GO" id="GO:0000774">
    <property type="term" value="F:adenyl-nucleotide exchange factor activity"/>
    <property type="evidence" value="ECO:0007669"/>
    <property type="project" value="InterPro"/>
</dbReference>
<protein>
    <submittedName>
        <fullName evidence="3">Nucleotide exchange factor GrpE</fullName>
    </submittedName>
</protein>
<dbReference type="Pfam" id="PF01025">
    <property type="entry name" value="GrpE"/>
    <property type="match status" value="1"/>
</dbReference>
<dbReference type="GO" id="GO:0042803">
    <property type="term" value="F:protein homodimerization activity"/>
    <property type="evidence" value="ECO:0007669"/>
    <property type="project" value="InterPro"/>
</dbReference>
<accession>A0A372JLD5</accession>